<comment type="caution">
    <text evidence="1">The sequence shown here is derived from an EMBL/GenBank/DDBJ whole genome shotgun (WGS) entry which is preliminary data.</text>
</comment>
<evidence type="ECO:0000313" key="2">
    <source>
        <dbReference type="Proteomes" id="UP001454036"/>
    </source>
</evidence>
<protein>
    <submittedName>
        <fullName evidence="1">Uncharacterized protein</fullName>
    </submittedName>
</protein>
<dbReference type="AlphaFoldDB" id="A0AAV3QK37"/>
<reference evidence="1 2" key="1">
    <citation type="submission" date="2024-01" db="EMBL/GenBank/DDBJ databases">
        <title>The complete chloroplast genome sequence of Lithospermum erythrorhizon: insights into the phylogenetic relationship among Boraginaceae species and the maternal lineages of purple gromwells.</title>
        <authorList>
            <person name="Okada T."/>
            <person name="Watanabe K."/>
        </authorList>
    </citation>
    <scope>NUCLEOTIDE SEQUENCE [LARGE SCALE GENOMIC DNA]</scope>
</reference>
<dbReference type="Proteomes" id="UP001454036">
    <property type="component" value="Unassembled WGS sequence"/>
</dbReference>
<gene>
    <name evidence="1" type="ORF">LIER_20073</name>
</gene>
<evidence type="ECO:0000313" key="1">
    <source>
        <dbReference type="EMBL" id="GAA0164434.1"/>
    </source>
</evidence>
<proteinExistence type="predicted"/>
<dbReference type="EMBL" id="BAABME010005042">
    <property type="protein sequence ID" value="GAA0164434.1"/>
    <property type="molecule type" value="Genomic_DNA"/>
</dbReference>
<accession>A0AAV3QK37</accession>
<organism evidence="1 2">
    <name type="scientific">Lithospermum erythrorhizon</name>
    <name type="common">Purple gromwell</name>
    <name type="synonym">Lithospermum officinale var. erythrorhizon</name>
    <dbReference type="NCBI Taxonomy" id="34254"/>
    <lineage>
        <taxon>Eukaryota</taxon>
        <taxon>Viridiplantae</taxon>
        <taxon>Streptophyta</taxon>
        <taxon>Embryophyta</taxon>
        <taxon>Tracheophyta</taxon>
        <taxon>Spermatophyta</taxon>
        <taxon>Magnoliopsida</taxon>
        <taxon>eudicotyledons</taxon>
        <taxon>Gunneridae</taxon>
        <taxon>Pentapetalae</taxon>
        <taxon>asterids</taxon>
        <taxon>lamiids</taxon>
        <taxon>Boraginales</taxon>
        <taxon>Boraginaceae</taxon>
        <taxon>Boraginoideae</taxon>
        <taxon>Lithospermeae</taxon>
        <taxon>Lithospermum</taxon>
    </lineage>
</organism>
<name>A0AAV3QK37_LITER</name>
<keyword evidence="2" id="KW-1185">Reference proteome</keyword>
<sequence>MSRTMDNQGRNFWACPLEFRGHGWMEWDDYTPTPNGREKSGVVDKLRALESSLDVIEKELYLCKIELERVTKENNNLKETLKNESMQRRCLTKCLKSIFVSLVL</sequence>